<dbReference type="PROSITE" id="PS01192">
    <property type="entry name" value="HMG_COA_REDUCTASE_3"/>
    <property type="match status" value="1"/>
</dbReference>
<dbReference type="InterPro" id="IPR023076">
    <property type="entry name" value="HMG_CoA_Rdtase_CS"/>
</dbReference>
<dbReference type="PANTHER" id="PTHR10572">
    <property type="entry name" value="3-HYDROXY-3-METHYLGLUTARYL-COENZYME A REDUCTASE"/>
    <property type="match status" value="1"/>
</dbReference>
<gene>
    <name evidence="4" type="ORF">BTN85_0300</name>
</gene>
<dbReference type="PANTHER" id="PTHR10572:SF24">
    <property type="entry name" value="3-HYDROXY-3-METHYLGLUTARYL-COENZYME A REDUCTASE"/>
    <property type="match status" value="1"/>
</dbReference>
<dbReference type="Gene3D" id="3.90.770.10">
    <property type="entry name" value="3-hydroxy-3-methylglutaryl-coenzyme A Reductase, Chain A, domain 2"/>
    <property type="match status" value="2"/>
</dbReference>
<dbReference type="PRINTS" id="PR00071">
    <property type="entry name" value="HMGCOARDTASE"/>
</dbReference>
<dbReference type="GO" id="GO:0015936">
    <property type="term" value="P:coenzyme A metabolic process"/>
    <property type="evidence" value="ECO:0007669"/>
    <property type="project" value="InterPro"/>
</dbReference>
<organism evidence="4 5">
    <name type="scientific">Methanohalarchaeum thermophilum</name>
    <dbReference type="NCBI Taxonomy" id="1903181"/>
    <lineage>
        <taxon>Archaea</taxon>
        <taxon>Methanobacteriati</taxon>
        <taxon>Methanobacteriota</taxon>
        <taxon>Methanonatronarchaeia</taxon>
        <taxon>Methanonatronarchaeales</taxon>
        <taxon>Methanonatronarchaeaceae</taxon>
        <taxon>Candidatus Methanohalarchaeum</taxon>
    </lineage>
</organism>
<name>A0A1Q6DTZ2_METT1</name>
<reference evidence="4" key="1">
    <citation type="submission" date="2016-12" db="EMBL/GenBank/DDBJ databases">
        <title>Discovery of methanogenic haloarchaea.</title>
        <authorList>
            <person name="Sorokin D.Y."/>
            <person name="Makarova K.S."/>
            <person name="Abbas B."/>
            <person name="Ferrer M."/>
            <person name="Golyshin P.N."/>
        </authorList>
    </citation>
    <scope>NUCLEOTIDE SEQUENCE [LARGE SCALE GENOMIC DNA]</scope>
    <source>
        <strain evidence="4">HMET1</strain>
    </source>
</reference>
<sequence length="418" mass="45107">MDSRISGFYKFSIDERLDKIKEIIGLDEEEADNLRDTGSLGDETADRLVENVVGSLEIPVGVATNFKINDKDYLIPMAIEETSVIAAASKGAKIAREGGGIKANSTDPVMIGQIQLTNIKDPYGQKVDIIDAKEEIFELANEQDRTLVKFGGGARDIDVRVIDLGDEKNIVVHLYIDCRDAMGANAVNSMCEAVSEYLSDLTGGEPRLRIISNLADKRLSRAKAVFPKEELGGEDVVDKILESYYLAKEDPYRAATHNKGIMNGITAVTLATGNDTRAIESGAHSYASIDGRYKPLTYYEKNEKGDLVGSIELPTAVGTVGGATGVHPTAKANLKILNVDSSQEFGEVLASVGLIQNFAALRALSTEGIQKGHMSLHAKNIAMMAGAEGRMIDKVAKKLVESGEITSEKAQEILKNIN</sequence>
<evidence type="ECO:0000256" key="2">
    <source>
        <dbReference type="ARBA" id="ARBA00023002"/>
    </source>
</evidence>
<protein>
    <recommendedName>
        <fullName evidence="3">3-hydroxy-3-methylglutaryl coenzyme A reductase</fullName>
        <shortName evidence="3">HMG-CoA reductase</shortName>
    </recommendedName>
</protein>
<dbReference type="InterPro" id="IPR004553">
    <property type="entry name" value="HMG_CoA_Rdtase_bac-typ"/>
</dbReference>
<evidence type="ECO:0000313" key="4">
    <source>
        <dbReference type="EMBL" id="OKY77826.1"/>
    </source>
</evidence>
<dbReference type="STRING" id="1903181.BTN85_0300"/>
<proteinExistence type="inferred from homology"/>
<dbReference type="InterPro" id="IPR009029">
    <property type="entry name" value="HMG_CoA_Rdtase_sub-bd_dom_sf"/>
</dbReference>
<comment type="similarity">
    <text evidence="1 3">Belongs to the HMG-CoA reductase family.</text>
</comment>
<keyword evidence="5" id="KW-1185">Reference proteome</keyword>
<dbReference type="Pfam" id="PF00368">
    <property type="entry name" value="HMG-CoA_red"/>
    <property type="match status" value="1"/>
</dbReference>
<accession>A0A1Q6DTZ2</accession>
<evidence type="ECO:0000256" key="3">
    <source>
        <dbReference type="RuleBase" id="RU361219"/>
    </source>
</evidence>
<dbReference type="AlphaFoldDB" id="A0A1Q6DTZ2"/>
<dbReference type="NCBIfam" id="TIGR00532">
    <property type="entry name" value="HMG_CoA_R_NAD"/>
    <property type="match status" value="1"/>
</dbReference>
<dbReference type="SUPFAM" id="SSF56542">
    <property type="entry name" value="Substrate-binding domain of HMG-CoA reductase"/>
    <property type="match status" value="1"/>
</dbReference>
<dbReference type="EMBL" id="MSDW01000001">
    <property type="protein sequence ID" value="OKY77826.1"/>
    <property type="molecule type" value="Genomic_DNA"/>
</dbReference>
<evidence type="ECO:0000313" key="5">
    <source>
        <dbReference type="Proteomes" id="UP000185744"/>
    </source>
</evidence>
<dbReference type="PROSITE" id="PS50065">
    <property type="entry name" value="HMG_COA_REDUCTASE_4"/>
    <property type="match status" value="1"/>
</dbReference>
<dbReference type="InParanoid" id="A0A1Q6DTZ2"/>
<dbReference type="SUPFAM" id="SSF55035">
    <property type="entry name" value="NAD-binding domain of HMG-CoA reductase"/>
    <property type="match status" value="1"/>
</dbReference>
<keyword evidence="2 3" id="KW-0560">Oxidoreductase</keyword>
<dbReference type="InterPro" id="IPR009023">
    <property type="entry name" value="HMG_CoA_Rdtase_NAD(P)-bd_sf"/>
</dbReference>
<evidence type="ECO:0000256" key="1">
    <source>
        <dbReference type="ARBA" id="ARBA00007661"/>
    </source>
</evidence>
<dbReference type="PROSITE" id="PS00318">
    <property type="entry name" value="HMG_COA_REDUCTASE_2"/>
    <property type="match status" value="1"/>
</dbReference>
<dbReference type="InterPro" id="IPR002202">
    <property type="entry name" value="HMG_CoA_Rdtase"/>
</dbReference>
<dbReference type="GO" id="GO:0004420">
    <property type="term" value="F:hydroxymethylglutaryl-CoA reductase (NADPH) activity"/>
    <property type="evidence" value="ECO:0007669"/>
    <property type="project" value="InterPro"/>
</dbReference>
<dbReference type="InterPro" id="IPR023074">
    <property type="entry name" value="HMG_CoA_Rdtase_cat_sf"/>
</dbReference>
<dbReference type="Proteomes" id="UP000185744">
    <property type="component" value="Unassembled WGS sequence"/>
</dbReference>
<dbReference type="Gene3D" id="1.10.8.660">
    <property type="match status" value="1"/>
</dbReference>
<comment type="caution">
    <text evidence="4">The sequence shown here is derived from an EMBL/GenBank/DDBJ whole genome shotgun (WGS) entry which is preliminary data.</text>
</comment>
<dbReference type="CDD" id="cd00644">
    <property type="entry name" value="HMG-CoA_reductase_classII"/>
    <property type="match status" value="1"/>
</dbReference>
<dbReference type="FunCoup" id="A0A1Q6DTZ2">
    <property type="interactions" value="36"/>
</dbReference>